<keyword evidence="3 4" id="KW-0949">S-adenosyl-L-methionine</keyword>
<dbReference type="PANTHER" id="PTHR11061:SF49">
    <property type="entry name" value="23S RRNA (URACIL(1939)-C(5))-METHYLTRANSFERASE RLMD"/>
    <property type="match status" value="1"/>
</dbReference>
<protein>
    <submittedName>
        <fullName evidence="6">23S rRNA (Uracil1939-C5)-methyltransferase</fullName>
        <ecNumber evidence="6">2.1.1.190</ecNumber>
    </submittedName>
</protein>
<dbReference type="Gene3D" id="2.40.50.1070">
    <property type="match status" value="1"/>
</dbReference>
<accession>A0A846N225</accession>
<feature type="binding site" evidence="4">
    <location>
        <position position="235"/>
    </location>
    <ligand>
        <name>S-adenosyl-L-methionine</name>
        <dbReference type="ChEBI" id="CHEBI:59789"/>
    </ligand>
</feature>
<dbReference type="InterPro" id="IPR030390">
    <property type="entry name" value="MeTrfase_TrmA_AS"/>
</dbReference>
<dbReference type="SUPFAM" id="SSF53335">
    <property type="entry name" value="S-adenosyl-L-methionine-dependent methyltransferases"/>
    <property type="match status" value="1"/>
</dbReference>
<keyword evidence="2 4" id="KW-0808">Transferase</keyword>
<evidence type="ECO:0000256" key="5">
    <source>
        <dbReference type="PROSITE-ProRule" id="PRU10015"/>
    </source>
</evidence>
<feature type="binding site" evidence="4">
    <location>
        <position position="188"/>
    </location>
    <ligand>
        <name>S-adenosyl-L-methionine</name>
        <dbReference type="ChEBI" id="CHEBI:59789"/>
    </ligand>
</feature>
<dbReference type="PROSITE" id="PS01230">
    <property type="entry name" value="TRMA_1"/>
    <property type="match status" value="1"/>
</dbReference>
<comment type="similarity">
    <text evidence="4">Belongs to the class I-like SAM-binding methyltransferase superfamily. RNA M5U methyltransferase family.</text>
</comment>
<dbReference type="PROSITE" id="PS51687">
    <property type="entry name" value="SAM_MT_RNA_M5U"/>
    <property type="match status" value="1"/>
</dbReference>
<name>A0A846N225_9PROT</name>
<dbReference type="EMBL" id="JAASRM010000001">
    <property type="protein sequence ID" value="NIK89272.1"/>
    <property type="molecule type" value="Genomic_DNA"/>
</dbReference>
<keyword evidence="1 4" id="KW-0489">Methyltransferase</keyword>
<feature type="binding site" evidence="4">
    <location>
        <position position="283"/>
    </location>
    <ligand>
        <name>S-adenosyl-L-methionine</name>
        <dbReference type="ChEBI" id="CHEBI:59789"/>
    </ligand>
</feature>
<reference evidence="6 7" key="1">
    <citation type="submission" date="2020-03" db="EMBL/GenBank/DDBJ databases">
        <title>Genomic Encyclopedia of Type Strains, Phase IV (KMG-IV): sequencing the most valuable type-strain genomes for metagenomic binning, comparative biology and taxonomic classification.</title>
        <authorList>
            <person name="Goeker M."/>
        </authorList>
    </citation>
    <scope>NUCLEOTIDE SEQUENCE [LARGE SCALE GENOMIC DNA]</scope>
    <source>
        <strain evidence="6 7">DSM 19867</strain>
    </source>
</reference>
<feature type="binding site" evidence="4">
    <location>
        <position position="215"/>
    </location>
    <ligand>
        <name>S-adenosyl-L-methionine</name>
        <dbReference type="ChEBI" id="CHEBI:59789"/>
    </ligand>
</feature>
<evidence type="ECO:0000256" key="4">
    <source>
        <dbReference type="PROSITE-ProRule" id="PRU01024"/>
    </source>
</evidence>
<evidence type="ECO:0000256" key="1">
    <source>
        <dbReference type="ARBA" id="ARBA00022603"/>
    </source>
</evidence>
<organism evidence="6 7">
    <name type="scientific">Rhizomicrobium palustre</name>
    <dbReference type="NCBI Taxonomy" id="189966"/>
    <lineage>
        <taxon>Bacteria</taxon>
        <taxon>Pseudomonadati</taxon>
        <taxon>Pseudomonadota</taxon>
        <taxon>Alphaproteobacteria</taxon>
        <taxon>Micropepsales</taxon>
        <taxon>Micropepsaceae</taxon>
        <taxon>Rhizomicrobium</taxon>
    </lineage>
</organism>
<feature type="active site" evidence="5">
    <location>
        <position position="309"/>
    </location>
</feature>
<dbReference type="GO" id="GO:0070041">
    <property type="term" value="F:rRNA (uridine-C5-)-methyltransferase activity"/>
    <property type="evidence" value="ECO:0007669"/>
    <property type="project" value="TreeGrafter"/>
</dbReference>
<dbReference type="Pfam" id="PF05958">
    <property type="entry name" value="tRNA_U5-meth_tr"/>
    <property type="match status" value="1"/>
</dbReference>
<evidence type="ECO:0000256" key="3">
    <source>
        <dbReference type="ARBA" id="ARBA00022691"/>
    </source>
</evidence>
<proteinExistence type="inferred from homology"/>
<dbReference type="GO" id="GO:0070475">
    <property type="term" value="P:rRNA base methylation"/>
    <property type="evidence" value="ECO:0007669"/>
    <property type="project" value="TreeGrafter"/>
</dbReference>
<dbReference type="PANTHER" id="PTHR11061">
    <property type="entry name" value="RNA M5U METHYLTRANSFERASE"/>
    <property type="match status" value="1"/>
</dbReference>
<dbReference type="Gene3D" id="3.40.50.150">
    <property type="entry name" value="Vaccinia Virus protein VP39"/>
    <property type="match status" value="1"/>
</dbReference>
<evidence type="ECO:0000313" key="6">
    <source>
        <dbReference type="EMBL" id="NIK89272.1"/>
    </source>
</evidence>
<dbReference type="EC" id="2.1.1.190" evidence="6"/>
<gene>
    <name evidence="6" type="ORF">FHS83_002590</name>
</gene>
<dbReference type="AlphaFoldDB" id="A0A846N225"/>
<comment type="caution">
    <text evidence="6">The sequence shown here is derived from an EMBL/GenBank/DDBJ whole genome shotgun (WGS) entry which is preliminary data.</text>
</comment>
<keyword evidence="7" id="KW-1185">Reference proteome</keyword>
<sequence>MSMLCRHFGACGGCQYQDLPDDAYRALKQELVLAALKLEGVAAELRDVVEVPPATRRRAALKVKLKDGVVEIGFHAAKTHDIVDMAECQVMTPALLKLLPGLRRMFKEVLAPRGDADMRLTETDAGVDLALRWNKKLDEATRTALAIWADKLGLVRVSVGGQVLTSFAEAKVRLGKASVPLPPEAFLQPSREGEAILQGFVREALSGAKKIADLFSGCGTFSFVLAEKARVHAVELEAPMLEALAAGVKSASGLKPITTEKRNLFKRPLTRFELNLYDGLCLDPPRAGALEQAKEIAASKLPRIAYVSCDATTFARDAKVLIDGGYKLGPVLPVDQFLWSSHIELAAQFTR</sequence>
<dbReference type="InterPro" id="IPR010280">
    <property type="entry name" value="U5_MeTrfase_fam"/>
</dbReference>
<feature type="active site" description="Nucleophile" evidence="4">
    <location>
        <position position="309"/>
    </location>
</feature>
<evidence type="ECO:0000256" key="2">
    <source>
        <dbReference type="ARBA" id="ARBA00022679"/>
    </source>
</evidence>
<evidence type="ECO:0000313" key="7">
    <source>
        <dbReference type="Proteomes" id="UP000570514"/>
    </source>
</evidence>
<dbReference type="InterPro" id="IPR029063">
    <property type="entry name" value="SAM-dependent_MTases_sf"/>
</dbReference>
<dbReference type="Proteomes" id="UP000570514">
    <property type="component" value="Unassembled WGS sequence"/>
</dbReference>